<dbReference type="InterPro" id="IPR000983">
    <property type="entry name" value="Bac_GSPG_pilin"/>
</dbReference>
<keyword evidence="1" id="KW-0488">Methylation</keyword>
<reference evidence="3 4" key="1">
    <citation type="journal article" date="2016" name="Nat. Commun.">
        <title>Thousands of microbial genomes shed light on interconnected biogeochemical processes in an aquifer system.</title>
        <authorList>
            <person name="Anantharaman K."/>
            <person name="Brown C.T."/>
            <person name="Hug L.A."/>
            <person name="Sharon I."/>
            <person name="Castelle C.J."/>
            <person name="Probst A.J."/>
            <person name="Thomas B.C."/>
            <person name="Singh A."/>
            <person name="Wilkins M.J."/>
            <person name="Karaoz U."/>
            <person name="Brodie E.L."/>
            <person name="Williams K.H."/>
            <person name="Hubbard S.S."/>
            <person name="Banfield J.F."/>
        </authorList>
    </citation>
    <scope>NUCLEOTIDE SEQUENCE [LARGE SCALE GENOMIC DNA]</scope>
</reference>
<evidence type="ECO:0000313" key="3">
    <source>
        <dbReference type="EMBL" id="OHA62106.1"/>
    </source>
</evidence>
<protein>
    <recommendedName>
        <fullName evidence="5">Type II secretion system protein GspG C-terminal domain-containing protein</fullName>
    </recommendedName>
</protein>
<dbReference type="Pfam" id="PF07963">
    <property type="entry name" value="N_methyl"/>
    <property type="match status" value="1"/>
</dbReference>
<gene>
    <name evidence="3" type="ORF">A2117_00590</name>
</gene>
<evidence type="ECO:0000256" key="1">
    <source>
        <dbReference type="ARBA" id="ARBA00022481"/>
    </source>
</evidence>
<dbReference type="PANTHER" id="PTHR30093">
    <property type="entry name" value="GENERAL SECRETION PATHWAY PROTEIN G"/>
    <property type="match status" value="1"/>
</dbReference>
<keyword evidence="2" id="KW-0812">Transmembrane</keyword>
<dbReference type="Proteomes" id="UP000179245">
    <property type="component" value="Unassembled WGS sequence"/>
</dbReference>
<dbReference type="Gene3D" id="3.30.700.10">
    <property type="entry name" value="Glycoprotein, Type 4 Pilin"/>
    <property type="match status" value="1"/>
</dbReference>
<accession>A0A1G2QNP5</accession>
<proteinExistence type="predicted"/>
<name>A0A1G2QNP5_9BACT</name>
<dbReference type="AlphaFoldDB" id="A0A1G2QNP5"/>
<dbReference type="SUPFAM" id="SSF54523">
    <property type="entry name" value="Pili subunits"/>
    <property type="match status" value="1"/>
</dbReference>
<dbReference type="InterPro" id="IPR045584">
    <property type="entry name" value="Pilin-like"/>
</dbReference>
<dbReference type="NCBIfam" id="TIGR02532">
    <property type="entry name" value="IV_pilin_GFxxxE"/>
    <property type="match status" value="1"/>
</dbReference>
<dbReference type="PROSITE" id="PS00409">
    <property type="entry name" value="PROKAR_NTER_METHYL"/>
    <property type="match status" value="1"/>
</dbReference>
<dbReference type="GO" id="GO:0015627">
    <property type="term" value="C:type II protein secretion system complex"/>
    <property type="evidence" value="ECO:0007669"/>
    <property type="project" value="InterPro"/>
</dbReference>
<feature type="transmembrane region" description="Helical" evidence="2">
    <location>
        <begin position="12"/>
        <end position="36"/>
    </location>
</feature>
<evidence type="ECO:0000256" key="2">
    <source>
        <dbReference type="SAM" id="Phobius"/>
    </source>
</evidence>
<dbReference type="STRING" id="1802443.A2117_00590"/>
<evidence type="ECO:0008006" key="5">
    <source>
        <dbReference type="Google" id="ProtNLM"/>
    </source>
</evidence>
<dbReference type="InterPro" id="IPR012902">
    <property type="entry name" value="N_methyl_site"/>
</dbReference>
<dbReference type="EMBL" id="MHTO01000020">
    <property type="protein sequence ID" value="OHA62106.1"/>
    <property type="molecule type" value="Genomic_DNA"/>
</dbReference>
<keyword evidence="2" id="KW-0472">Membrane</keyword>
<dbReference type="PRINTS" id="PR00813">
    <property type="entry name" value="BCTERIALGSPG"/>
</dbReference>
<evidence type="ECO:0000313" key="4">
    <source>
        <dbReference type="Proteomes" id="UP000179245"/>
    </source>
</evidence>
<comment type="caution">
    <text evidence="3">The sequence shown here is derived from an EMBL/GenBank/DDBJ whole genome shotgun (WGS) entry which is preliminary data.</text>
</comment>
<dbReference type="GO" id="GO:0015628">
    <property type="term" value="P:protein secretion by the type II secretion system"/>
    <property type="evidence" value="ECO:0007669"/>
    <property type="project" value="InterPro"/>
</dbReference>
<organism evidence="3 4">
    <name type="scientific">Candidatus Wildermuthbacteria bacterium GWA2_46_15</name>
    <dbReference type="NCBI Taxonomy" id="1802443"/>
    <lineage>
        <taxon>Bacteria</taxon>
        <taxon>Candidatus Wildermuthiibacteriota</taxon>
    </lineage>
</organism>
<keyword evidence="2" id="KW-1133">Transmembrane helix</keyword>
<sequence length="144" mass="15673">MIIEQKKVNKRGFTLIELLVVIAVIGLLASIVMVAMGGARKKARDARGQGDLRQIATAMELKYSDSLPEGYANLPDTSTAITTSTLLDPYLNPIPTGNGVRTYYWYDGGNNQTYCITFQMEVTTTNYFYVSQKGAGTTTSAACP</sequence>